<dbReference type="KEGG" id="afx:JZ786_05025"/>
<keyword evidence="3" id="KW-1185">Reference proteome</keyword>
<protein>
    <submittedName>
        <fullName evidence="2">DUF262 domain-containing protein</fullName>
    </submittedName>
</protein>
<proteinExistence type="predicted"/>
<evidence type="ECO:0000313" key="3">
    <source>
        <dbReference type="Proteomes" id="UP000663505"/>
    </source>
</evidence>
<dbReference type="Proteomes" id="UP000663505">
    <property type="component" value="Chromosome"/>
</dbReference>
<dbReference type="PANTHER" id="PTHR39639">
    <property type="entry name" value="CHROMOSOME 16, WHOLE GENOME SHOTGUN SEQUENCE"/>
    <property type="match status" value="1"/>
</dbReference>
<feature type="domain" description="GmrSD restriction endonucleases N-terminal" evidence="1">
    <location>
        <begin position="28"/>
        <end position="154"/>
    </location>
</feature>
<name>A0A9X7W318_9BACL</name>
<evidence type="ECO:0000313" key="2">
    <source>
        <dbReference type="EMBL" id="QSO48353.1"/>
    </source>
</evidence>
<reference evidence="2 3" key="1">
    <citation type="submission" date="2021-02" db="EMBL/GenBank/DDBJ databases">
        <title>Alicyclobacillus curvatus sp. nov. and Alicyclobacillus mengziensis sp. nov., two acidophilic bacteria isolated from acid mine drainage.</title>
        <authorList>
            <person name="Huang Y."/>
        </authorList>
    </citation>
    <scope>NUCLEOTIDE SEQUENCE [LARGE SCALE GENOMIC DNA]</scope>
    <source>
        <strain evidence="2 3">S30H14</strain>
    </source>
</reference>
<dbReference type="PANTHER" id="PTHR39639:SF1">
    <property type="entry name" value="DUF262 DOMAIN-CONTAINING PROTEIN"/>
    <property type="match status" value="1"/>
</dbReference>
<sequence length="342" mass="39264">MKTARVKQKVSELHKMKEKDKLSFELTIQRKRNIWDETRQSKLIHSILAGFLIPNLSGSRGETMLHILDGNQRLSSIFDYIDGKYKLVGVPNVDGVELKGKKFEKLTHDLKQRILDYKFEIDVIEDATQEEMEEQFYRLNNGVPIRPIELIRADLGDSVLKFVERISSLPFFDKKVNLSKTAKRRFVDQELVLQILLLVQHPNTGFSSKEIRAFVKELRKGGVEDVLQAKMENASAFLNEAFASDSNKPMTFLKKTHVPMLLKLVLDLQKYALEITPQQFAGWAQPFLENPLAEYKEASQSGSARRENVQRRLTVMREAFNAHFKTQLEADEVAAAAETVQK</sequence>
<dbReference type="InterPro" id="IPR004919">
    <property type="entry name" value="GmrSD_N"/>
</dbReference>
<dbReference type="Pfam" id="PF03235">
    <property type="entry name" value="GmrSD_N"/>
    <property type="match status" value="1"/>
</dbReference>
<dbReference type="EMBL" id="CP071182">
    <property type="protein sequence ID" value="QSO48353.1"/>
    <property type="molecule type" value="Genomic_DNA"/>
</dbReference>
<dbReference type="RefSeq" id="WP_206657688.1">
    <property type="nucleotide sequence ID" value="NZ_CP071182.1"/>
</dbReference>
<evidence type="ECO:0000259" key="1">
    <source>
        <dbReference type="Pfam" id="PF03235"/>
    </source>
</evidence>
<gene>
    <name evidence="2" type="ORF">JZ786_05025</name>
</gene>
<organism evidence="2 3">
    <name type="scientific">Alicyclobacillus mengziensis</name>
    <dbReference type="NCBI Taxonomy" id="2931921"/>
    <lineage>
        <taxon>Bacteria</taxon>
        <taxon>Bacillati</taxon>
        <taxon>Bacillota</taxon>
        <taxon>Bacilli</taxon>
        <taxon>Bacillales</taxon>
        <taxon>Alicyclobacillaceae</taxon>
        <taxon>Alicyclobacillus</taxon>
    </lineage>
</organism>
<dbReference type="AlphaFoldDB" id="A0A9X7W318"/>
<accession>A0A9X7W318</accession>